<dbReference type="GO" id="GO:0005096">
    <property type="term" value="F:GTPase activator activity"/>
    <property type="evidence" value="ECO:0007669"/>
    <property type="project" value="UniProtKB-KW"/>
</dbReference>
<comment type="subunit">
    <text evidence="7">Interacts with non-phosphorylated form of RAB8A; phosphorylation of RAB8A at 'Thr-72' disrupts this interaction. Interacts with ARMC12.</text>
</comment>
<dbReference type="Pfam" id="PF00566">
    <property type="entry name" value="RabGAP-TBC"/>
    <property type="match status" value="1"/>
</dbReference>
<dbReference type="FunFam" id="1.10.472.80:FF:000005">
    <property type="entry name" value="TBC1 domain family member 15"/>
    <property type="match status" value="1"/>
</dbReference>
<proteinExistence type="evidence at transcript level"/>
<dbReference type="PANTHER" id="PTHR22957">
    <property type="entry name" value="TBC1 DOMAIN FAMILY MEMBER GTPASE-ACTIVATING PROTEIN"/>
    <property type="match status" value="1"/>
</dbReference>
<dbReference type="SMART" id="SM00164">
    <property type="entry name" value="TBC"/>
    <property type="match status" value="1"/>
</dbReference>
<feature type="compositionally biased region" description="Polar residues" evidence="10">
    <location>
        <begin position="10"/>
        <end position="19"/>
    </location>
</feature>
<feature type="domain" description="Rab-GAP TBC" evidence="11">
    <location>
        <begin position="296"/>
        <end position="506"/>
    </location>
</feature>
<dbReference type="PANTHER" id="PTHR22957:SF645">
    <property type="entry name" value="LD27216P"/>
    <property type="match status" value="1"/>
</dbReference>
<dbReference type="PROSITE" id="PS50086">
    <property type="entry name" value="TBC_RABGAP"/>
    <property type="match status" value="1"/>
</dbReference>
<evidence type="ECO:0000256" key="9">
    <source>
        <dbReference type="ARBA" id="ARBA00082539"/>
    </source>
</evidence>
<dbReference type="InterPro" id="IPR000195">
    <property type="entry name" value="Rab-GAP-TBC_dom"/>
</dbReference>
<evidence type="ECO:0000313" key="12">
    <source>
        <dbReference type="EMBL" id="JAC88083.1"/>
    </source>
</evidence>
<protein>
    <recommendedName>
        <fullName evidence="8">TBC1 domain family member 15</fullName>
    </recommendedName>
    <alternativeName>
        <fullName evidence="9">GTPase-activating protein RAB7</fullName>
    </alternativeName>
</protein>
<keyword evidence="2" id="KW-0343">GTPase activation</keyword>
<comment type="function">
    <text evidence="6">Acts as a GTPase activating protein for RAB7A. Does not act on RAB4, RAB5 or RAB6.</text>
</comment>
<feature type="non-terminal residue" evidence="12">
    <location>
        <position position="1"/>
    </location>
</feature>
<accession>A0A069DVG0</accession>
<evidence type="ECO:0000256" key="8">
    <source>
        <dbReference type="ARBA" id="ARBA00067480"/>
    </source>
</evidence>
<evidence type="ECO:0000256" key="6">
    <source>
        <dbReference type="ARBA" id="ARBA00055283"/>
    </source>
</evidence>
<keyword evidence="5" id="KW-0007">Acetylation</keyword>
<name>A0A069DVG0_9HEMI</name>
<dbReference type="Gene3D" id="1.10.472.80">
    <property type="entry name" value="Ypt/Rab-GAP domain of gyp1p, domain 3"/>
    <property type="match status" value="1"/>
</dbReference>
<dbReference type="Gene3D" id="1.10.8.270">
    <property type="entry name" value="putative rabgap domain of human tbc1 domain family member 14 like domains"/>
    <property type="match status" value="1"/>
</dbReference>
<evidence type="ECO:0000256" key="5">
    <source>
        <dbReference type="ARBA" id="ARBA00022990"/>
    </source>
</evidence>
<comment type="subcellular location">
    <subcellularLocation>
        <location evidence="1">Cytoplasm</location>
    </subcellularLocation>
</comment>
<dbReference type="AlphaFoldDB" id="A0A069DVG0"/>
<dbReference type="SUPFAM" id="SSF47923">
    <property type="entry name" value="Ypt/Rab-GAP domain of gyp1p"/>
    <property type="match status" value="2"/>
</dbReference>
<dbReference type="InterPro" id="IPR035969">
    <property type="entry name" value="Rab-GAP_TBC_sf"/>
</dbReference>
<sequence>PSPVNKDESAQSGLSVSSHNSREEDVQYGGILSIVSYNIGKYIEWKPSEESVVTECMEPEWAMVNTTTCRGRTLSESTDNSLTRIHTVRIPIEDLKSLMIYDRKTKLALFHKDKKEHKFFFEFQNADCFLSALRSVVKLKRSQEDKHIYYIIDDTNALIDPFSELNLFHENHRDTVWRYLNNFKKSPYETTLSTFSKFTEYLLYRSPEWRPIEEDVVHMFNRGPASIMPNTASSQDGEDGYHVVMEKTRPRASQLPPRVITPRGQPLTLSQWTNALDAEGRVADEESVKKIIFEGGIIPSIRYEVWKFLLGYYPWKSTSSERHELRKNKVEDYFKMKLQWKSMSPEQEARFADFRDRKNLIEKDVNRTDRTLPYFSGERNPHLTLLYDILMTYVMYNFDLGYVQGMSDLLSPILILMSNEVDAFWCFVGFMDKVYRNFDVDQSGMKKQLSQLHTLLTAVEPELAAYLDEHDSGNMFFCFRWLLVWFKREFVHNDIMTLWELLWTGLPCANFHLLICVAILDNEKKVLMESGYGFTEILKHINDLSLKISLDDVIMKATAIYNQLKTSTNLTTSTKRVIGLVVNENGAHSTSSDEDSVDDQERDITLPDNSATFSTSFDNDLDRNCEKGMMFHM</sequence>
<reference evidence="12" key="1">
    <citation type="journal article" date="2015" name="J. Med. Entomol.">
        <title>A Deep Insight Into the Sialotranscriptome of the Chagas Disease Vector, Panstrongylus megistus (Hemiptera: Heteroptera).</title>
        <authorList>
            <person name="Ribeiro J.M."/>
            <person name="Schwarz A."/>
            <person name="Francischetti I.M."/>
        </authorList>
    </citation>
    <scope>NUCLEOTIDE SEQUENCE</scope>
    <source>
        <tissue evidence="12">Salivary glands</tissue>
    </source>
</reference>
<dbReference type="FunFam" id="1.10.8.270:FF:000005">
    <property type="entry name" value="TBC1 domain family member 15"/>
    <property type="match status" value="1"/>
</dbReference>
<evidence type="ECO:0000256" key="2">
    <source>
        <dbReference type="ARBA" id="ARBA00022468"/>
    </source>
</evidence>
<organism evidence="12">
    <name type="scientific">Panstrongylus megistus</name>
    <dbReference type="NCBI Taxonomy" id="65343"/>
    <lineage>
        <taxon>Eukaryota</taxon>
        <taxon>Metazoa</taxon>
        <taxon>Ecdysozoa</taxon>
        <taxon>Arthropoda</taxon>
        <taxon>Hexapoda</taxon>
        <taxon>Insecta</taxon>
        <taxon>Pterygota</taxon>
        <taxon>Neoptera</taxon>
        <taxon>Paraneoptera</taxon>
        <taxon>Hemiptera</taxon>
        <taxon>Heteroptera</taxon>
        <taxon>Panheteroptera</taxon>
        <taxon>Cimicomorpha</taxon>
        <taxon>Reduviidae</taxon>
        <taxon>Triatominae</taxon>
        <taxon>Panstrongylus</taxon>
    </lineage>
</organism>
<evidence type="ECO:0000256" key="10">
    <source>
        <dbReference type="SAM" id="MobiDB-lite"/>
    </source>
</evidence>
<keyword evidence="3" id="KW-0963">Cytoplasm</keyword>
<evidence type="ECO:0000256" key="3">
    <source>
        <dbReference type="ARBA" id="ARBA00022490"/>
    </source>
</evidence>
<keyword evidence="4" id="KW-0597">Phosphoprotein</keyword>
<evidence type="ECO:0000256" key="4">
    <source>
        <dbReference type="ARBA" id="ARBA00022553"/>
    </source>
</evidence>
<evidence type="ECO:0000256" key="1">
    <source>
        <dbReference type="ARBA" id="ARBA00004496"/>
    </source>
</evidence>
<evidence type="ECO:0000256" key="7">
    <source>
        <dbReference type="ARBA" id="ARBA00065268"/>
    </source>
</evidence>
<dbReference type="EMBL" id="GBGD01000806">
    <property type="protein sequence ID" value="JAC88083.1"/>
    <property type="molecule type" value="mRNA"/>
</dbReference>
<feature type="region of interest" description="Disordered" evidence="10">
    <location>
        <begin position="1"/>
        <end position="21"/>
    </location>
</feature>
<evidence type="ECO:0000259" key="11">
    <source>
        <dbReference type="PROSITE" id="PS50086"/>
    </source>
</evidence>
<dbReference type="GO" id="GO:0005737">
    <property type="term" value="C:cytoplasm"/>
    <property type="evidence" value="ECO:0007669"/>
    <property type="project" value="UniProtKB-SubCell"/>
</dbReference>